<evidence type="ECO:0000256" key="4">
    <source>
        <dbReference type="ARBA" id="ARBA00022989"/>
    </source>
</evidence>
<dbReference type="Gene3D" id="1.10.3720.10">
    <property type="entry name" value="MetI-like"/>
    <property type="match status" value="1"/>
</dbReference>
<proteinExistence type="inferred from homology"/>
<dbReference type="GO" id="GO:0005886">
    <property type="term" value="C:plasma membrane"/>
    <property type="evidence" value="ECO:0007669"/>
    <property type="project" value="UniProtKB-SubCell"/>
</dbReference>
<comment type="caution">
    <text evidence="8">The sequence shown here is derived from an EMBL/GenBank/DDBJ whole genome shotgun (WGS) entry which is preliminary data.</text>
</comment>
<keyword evidence="9" id="KW-1185">Reference proteome</keyword>
<organism evidence="8 9">
    <name type="scientific">Cohnella zeiphila</name>
    <dbReference type="NCBI Taxonomy" id="2761120"/>
    <lineage>
        <taxon>Bacteria</taxon>
        <taxon>Bacillati</taxon>
        <taxon>Bacillota</taxon>
        <taxon>Bacilli</taxon>
        <taxon>Bacillales</taxon>
        <taxon>Paenibacillaceae</taxon>
        <taxon>Cohnella</taxon>
    </lineage>
</organism>
<protein>
    <submittedName>
        <fullName evidence="8">Sugar ABC transporter permease</fullName>
    </submittedName>
</protein>
<dbReference type="PANTHER" id="PTHR43496">
    <property type="entry name" value="PROTEIN LPLB"/>
    <property type="match status" value="1"/>
</dbReference>
<dbReference type="EMBL" id="JACJVO010000009">
    <property type="protein sequence ID" value="MBB6730865.1"/>
    <property type="molecule type" value="Genomic_DNA"/>
</dbReference>
<feature type="domain" description="ABC transmembrane type-1" evidence="7">
    <location>
        <begin position="76"/>
        <end position="293"/>
    </location>
</feature>
<dbReference type="SUPFAM" id="SSF161098">
    <property type="entry name" value="MetI-like"/>
    <property type="match status" value="1"/>
</dbReference>
<feature type="transmembrane region" description="Helical" evidence="6">
    <location>
        <begin position="212"/>
        <end position="236"/>
    </location>
</feature>
<dbReference type="InterPro" id="IPR035906">
    <property type="entry name" value="MetI-like_sf"/>
</dbReference>
<keyword evidence="5 6" id="KW-0472">Membrane</keyword>
<feature type="transmembrane region" description="Helical" evidence="6">
    <location>
        <begin position="165"/>
        <end position="191"/>
    </location>
</feature>
<sequence length="306" mass="34710">MNTALKIFKKQAFYQILVLFGVLYLFIFNYIPMFGLIIAFKDYSPTQGVIGFFTSDWVGLKWIKEFYNEIYFWRIIRNTVIVSVLNLVFMFPIPIFFAILLNELKSAKFKKIVQTVSYLPHFISWVVVSGLIFVFLNVQNGLVNDFLVWSGITKDPVSFISDPKYYWWMVILSNIWKSMGWGAIIFLAAIAGIDQTLYEAAVMDGASRIQRIIYVTLPSIKSTIVIILILSLGSLFNGNFEQALLLGNSVNNSVSEILDTFTLKMGLAQGRFSYATAIGLFQSIISVALIYSSNYVVKRLTGMGLL</sequence>
<name>A0A7X0SIZ8_9BACL</name>
<feature type="transmembrane region" description="Helical" evidence="6">
    <location>
        <begin position="12"/>
        <end position="40"/>
    </location>
</feature>
<accession>A0A7X0SIZ8</accession>
<dbReference type="CDD" id="cd06261">
    <property type="entry name" value="TM_PBP2"/>
    <property type="match status" value="1"/>
</dbReference>
<feature type="transmembrane region" description="Helical" evidence="6">
    <location>
        <begin position="122"/>
        <end position="139"/>
    </location>
</feature>
<evidence type="ECO:0000256" key="6">
    <source>
        <dbReference type="RuleBase" id="RU363032"/>
    </source>
</evidence>
<evidence type="ECO:0000256" key="2">
    <source>
        <dbReference type="ARBA" id="ARBA00022448"/>
    </source>
</evidence>
<dbReference type="PROSITE" id="PS50928">
    <property type="entry name" value="ABC_TM1"/>
    <property type="match status" value="1"/>
</dbReference>
<evidence type="ECO:0000256" key="3">
    <source>
        <dbReference type="ARBA" id="ARBA00022692"/>
    </source>
</evidence>
<keyword evidence="2 6" id="KW-0813">Transport</keyword>
<comment type="subcellular location">
    <subcellularLocation>
        <location evidence="6">Cell membrane</location>
        <topology evidence="6">Multi-pass membrane protein</topology>
    </subcellularLocation>
    <subcellularLocation>
        <location evidence="1">Membrane</location>
        <topology evidence="1">Multi-pass membrane protein</topology>
    </subcellularLocation>
</comment>
<dbReference type="AlphaFoldDB" id="A0A7X0SIZ8"/>
<feature type="transmembrane region" description="Helical" evidence="6">
    <location>
        <begin position="272"/>
        <end position="291"/>
    </location>
</feature>
<dbReference type="GO" id="GO:0055085">
    <property type="term" value="P:transmembrane transport"/>
    <property type="evidence" value="ECO:0007669"/>
    <property type="project" value="InterPro"/>
</dbReference>
<reference evidence="8 9" key="1">
    <citation type="submission" date="2020-08" db="EMBL/GenBank/DDBJ databases">
        <title>Cohnella phylogeny.</title>
        <authorList>
            <person name="Dunlap C."/>
        </authorList>
    </citation>
    <scope>NUCLEOTIDE SEQUENCE [LARGE SCALE GENOMIC DNA]</scope>
    <source>
        <strain evidence="8 9">CBP 2801</strain>
    </source>
</reference>
<dbReference type="InterPro" id="IPR000515">
    <property type="entry name" value="MetI-like"/>
</dbReference>
<evidence type="ECO:0000256" key="5">
    <source>
        <dbReference type="ARBA" id="ARBA00023136"/>
    </source>
</evidence>
<evidence type="ECO:0000256" key="1">
    <source>
        <dbReference type="ARBA" id="ARBA00004141"/>
    </source>
</evidence>
<gene>
    <name evidence="8" type="ORF">H7C18_08115</name>
</gene>
<dbReference type="RefSeq" id="WP_185128521.1">
    <property type="nucleotide sequence ID" value="NZ_JACJVO010000009.1"/>
</dbReference>
<comment type="similarity">
    <text evidence="6">Belongs to the binding-protein-dependent transport system permease family.</text>
</comment>
<dbReference type="Proteomes" id="UP000564644">
    <property type="component" value="Unassembled WGS sequence"/>
</dbReference>
<keyword evidence="4 6" id="KW-1133">Transmembrane helix</keyword>
<dbReference type="Pfam" id="PF00528">
    <property type="entry name" value="BPD_transp_1"/>
    <property type="match status" value="1"/>
</dbReference>
<evidence type="ECO:0000313" key="9">
    <source>
        <dbReference type="Proteomes" id="UP000564644"/>
    </source>
</evidence>
<evidence type="ECO:0000259" key="7">
    <source>
        <dbReference type="PROSITE" id="PS50928"/>
    </source>
</evidence>
<feature type="transmembrane region" description="Helical" evidence="6">
    <location>
        <begin position="80"/>
        <end position="101"/>
    </location>
</feature>
<keyword evidence="3 6" id="KW-0812">Transmembrane</keyword>
<evidence type="ECO:0000313" key="8">
    <source>
        <dbReference type="EMBL" id="MBB6730865.1"/>
    </source>
</evidence>
<dbReference type="PANTHER" id="PTHR43496:SF1">
    <property type="entry name" value="POLYGALACTURONAN_RHAMNOGALACTURONAN TRANSPORT SYSTEM PERMEASE PROTEIN YTEP"/>
    <property type="match status" value="1"/>
</dbReference>